<reference evidence="2 3" key="1">
    <citation type="submission" date="2016-10" db="EMBL/GenBank/DDBJ databases">
        <authorList>
            <person name="de Groot N.N."/>
        </authorList>
    </citation>
    <scope>NUCLEOTIDE SEQUENCE [LARGE SCALE GENOMIC DNA]</scope>
    <source>
        <strain evidence="2 3">CGMCC 1.9159</strain>
    </source>
</reference>
<protein>
    <recommendedName>
        <fullName evidence="4">DUF2892 domain-containing protein</fullName>
    </recommendedName>
</protein>
<gene>
    <name evidence="2" type="ORF">SAMN04488242_1800</name>
</gene>
<proteinExistence type="predicted"/>
<dbReference type="STRING" id="686624.SAMN04488242_1800"/>
<dbReference type="Gene3D" id="6.10.140.1340">
    <property type="match status" value="1"/>
</dbReference>
<dbReference type="EMBL" id="FNGP01000003">
    <property type="protein sequence ID" value="SDL52485.1"/>
    <property type="molecule type" value="Genomic_DNA"/>
</dbReference>
<accession>A0A1G9KT73</accession>
<sequence length="157" mass="17803">MEDRVRDATDSELNAKLDAERLRRVASAVDQPAEVITARIDELDRTWDVERVLEANASTLMLIGVTLGRLHSRRWLWLATVVPAFLLQHAIQGWCPPLPLIRRFGVRTRTEIDVERTALKVLRGDFKPLRADGGDSERSAQLAIDMAERRHAQGSDR</sequence>
<dbReference type="RefSeq" id="WP_093251196.1">
    <property type="nucleotide sequence ID" value="NZ_FNGP01000003.1"/>
</dbReference>
<name>A0A1G9KT73_9ACTN</name>
<dbReference type="OrthoDB" id="9799383at2"/>
<keyword evidence="3" id="KW-1185">Reference proteome</keyword>
<feature type="region of interest" description="Disordered" evidence="1">
    <location>
        <begin position="131"/>
        <end position="157"/>
    </location>
</feature>
<evidence type="ECO:0000313" key="3">
    <source>
        <dbReference type="Proteomes" id="UP000199475"/>
    </source>
</evidence>
<evidence type="ECO:0000313" key="2">
    <source>
        <dbReference type="EMBL" id="SDL52485.1"/>
    </source>
</evidence>
<evidence type="ECO:0008006" key="4">
    <source>
        <dbReference type="Google" id="ProtNLM"/>
    </source>
</evidence>
<organism evidence="2 3">
    <name type="scientific">Tessaracoccus oleiagri</name>
    <dbReference type="NCBI Taxonomy" id="686624"/>
    <lineage>
        <taxon>Bacteria</taxon>
        <taxon>Bacillati</taxon>
        <taxon>Actinomycetota</taxon>
        <taxon>Actinomycetes</taxon>
        <taxon>Propionibacteriales</taxon>
        <taxon>Propionibacteriaceae</taxon>
        <taxon>Tessaracoccus</taxon>
    </lineage>
</organism>
<evidence type="ECO:0000256" key="1">
    <source>
        <dbReference type="SAM" id="MobiDB-lite"/>
    </source>
</evidence>
<dbReference type="Proteomes" id="UP000199475">
    <property type="component" value="Unassembled WGS sequence"/>
</dbReference>
<dbReference type="AlphaFoldDB" id="A0A1G9KT73"/>
<feature type="compositionally biased region" description="Basic and acidic residues" evidence="1">
    <location>
        <begin position="146"/>
        <end position="157"/>
    </location>
</feature>